<evidence type="ECO:0000313" key="13">
    <source>
        <dbReference type="EMBL" id="HEW45828.1"/>
    </source>
</evidence>
<evidence type="ECO:0000256" key="2">
    <source>
        <dbReference type="ARBA" id="ARBA00022448"/>
    </source>
</evidence>
<feature type="transmembrane region" description="Helical" evidence="10">
    <location>
        <begin position="12"/>
        <end position="34"/>
    </location>
</feature>
<reference evidence="13" key="1">
    <citation type="journal article" date="2020" name="mSystems">
        <title>Genome- and Community-Level Interaction Insights into Carbon Utilization and Element Cycling Functions of Hydrothermarchaeota in Hydrothermal Sediment.</title>
        <authorList>
            <person name="Zhou Z."/>
            <person name="Liu Y."/>
            <person name="Xu W."/>
            <person name="Pan J."/>
            <person name="Luo Z.H."/>
            <person name="Li M."/>
        </authorList>
    </citation>
    <scope>NUCLEOTIDE SEQUENCE [LARGE SCALE GENOMIC DNA]</scope>
    <source>
        <strain evidence="13">SpSt-132</strain>
    </source>
</reference>
<keyword evidence="7 10" id="KW-1133">Transmembrane helix</keyword>
<gene>
    <name evidence="13" type="ORF">ENO47_04055</name>
</gene>
<feature type="transmembrane region" description="Helical" evidence="10">
    <location>
        <begin position="97"/>
        <end position="119"/>
    </location>
</feature>
<evidence type="ECO:0000256" key="8">
    <source>
        <dbReference type="ARBA" id="ARBA00023065"/>
    </source>
</evidence>
<keyword evidence="8" id="KW-0406">Ion transport</keyword>
<feature type="transmembrane region" description="Helical" evidence="10">
    <location>
        <begin position="395"/>
        <end position="413"/>
    </location>
</feature>
<comment type="subcellular location">
    <subcellularLocation>
        <location evidence="1">Membrane</location>
        <topology evidence="1">Multi-pass membrane protein</topology>
    </subcellularLocation>
</comment>
<feature type="transmembrane region" description="Helical" evidence="10">
    <location>
        <begin position="139"/>
        <end position="157"/>
    </location>
</feature>
<proteinExistence type="predicted"/>
<keyword evidence="4 10" id="KW-0812">Transmembrane</keyword>
<keyword evidence="2" id="KW-0813">Transport</keyword>
<dbReference type="PANTHER" id="PTHR30540:SF83">
    <property type="entry name" value="K+ POTASSIUM TRANSPORTER"/>
    <property type="match status" value="1"/>
</dbReference>
<evidence type="ECO:0000259" key="11">
    <source>
        <dbReference type="Pfam" id="PF02705"/>
    </source>
</evidence>
<organism evidence="13">
    <name type="scientific">Hydrogenobacter sp</name>
    <dbReference type="NCBI Taxonomy" id="2152829"/>
    <lineage>
        <taxon>Bacteria</taxon>
        <taxon>Pseudomonadati</taxon>
        <taxon>Aquificota</taxon>
        <taxon>Aquificia</taxon>
        <taxon>Aquificales</taxon>
        <taxon>Aquificaceae</taxon>
        <taxon>Hydrogenobacter</taxon>
    </lineage>
</organism>
<evidence type="ECO:0000256" key="6">
    <source>
        <dbReference type="ARBA" id="ARBA00022958"/>
    </source>
</evidence>
<feature type="domain" description="K+ potassium transporter C-terminal" evidence="12">
    <location>
        <begin position="472"/>
        <end position="603"/>
    </location>
</feature>
<evidence type="ECO:0000256" key="4">
    <source>
        <dbReference type="ARBA" id="ARBA00022692"/>
    </source>
</evidence>
<comment type="caution">
    <text evidence="13">The sequence shown here is derived from an EMBL/GenBank/DDBJ whole genome shotgun (WGS) entry which is preliminary data.</text>
</comment>
<dbReference type="InterPro" id="IPR053952">
    <property type="entry name" value="K_trans_C"/>
</dbReference>
<feature type="domain" description="K+ potassium transporter integral membrane" evidence="11">
    <location>
        <begin position="9"/>
        <end position="450"/>
    </location>
</feature>
<evidence type="ECO:0000256" key="3">
    <source>
        <dbReference type="ARBA" id="ARBA00022538"/>
    </source>
</evidence>
<feature type="transmembrane region" description="Helical" evidence="10">
    <location>
        <begin position="40"/>
        <end position="63"/>
    </location>
</feature>
<dbReference type="InterPro" id="IPR003855">
    <property type="entry name" value="K+_transporter"/>
</dbReference>
<sequence length="604" mass="68131">MLKEIRDIIRAIGAVFGDIGTSPIYTLTVLMLLTKPEKDQMVGIASLIIWTLIILVSVQYAWLAMNLSIKGEGGIVVLGEIAKALTKNQKFRKLYRIFIVLGLSFLMGDGVITPAITILSSSEGIRLIPGFENMPQSEIILIAIIITIALFSIQSKGTGKIGSLFGPIMILWFTSIGIIGLYYILQAPQVIKALSPHYAIEFLISNPLKGFIALSEVILAATGGEALYADMGHLGRVSIRRAWVFVFFMLTLNYLGQVAFVILNTTVEGQSIFFASAKALLGDRFYIPFLLLVIVAGIIASQALISGVFSIVFQAINTRIAPLLNVKHTSTEISTQIYIPAVNWALMLGVIFMYFNFKTSDNMAAAYGFAVITTMSITGFFLIIIYLFKRSYIHFFISLFLFLVDIVFWLSSSTKIPHGAYWSIFFAFVPLSVMTLYIKGQGKLYKNMEFKPFKDFVIEYEEIYKRSPKIEGTAIFLIRDLKAIPPYVIQTMFDHGILYKDNVFLSLIKRDEPFGTETFVKGSIAEGLRLVEIRYGYMEVLDIDKELSKVGIRERVIFYGVEHIYTDKLLWKIFSWIKRSTPSFVEFYRFPHKKLHGVAVRVEF</sequence>
<feature type="transmembrane region" description="Helical" evidence="10">
    <location>
        <begin position="367"/>
        <end position="388"/>
    </location>
</feature>
<evidence type="ECO:0000256" key="5">
    <source>
        <dbReference type="ARBA" id="ARBA00022847"/>
    </source>
</evidence>
<feature type="transmembrane region" description="Helical" evidence="10">
    <location>
        <begin position="285"/>
        <end position="316"/>
    </location>
</feature>
<keyword evidence="6" id="KW-0630">Potassium</keyword>
<dbReference type="InterPro" id="IPR053951">
    <property type="entry name" value="K_trans_N"/>
</dbReference>
<evidence type="ECO:0000259" key="12">
    <source>
        <dbReference type="Pfam" id="PF22776"/>
    </source>
</evidence>
<evidence type="ECO:0000256" key="7">
    <source>
        <dbReference type="ARBA" id="ARBA00022989"/>
    </source>
</evidence>
<dbReference type="GO" id="GO:0015293">
    <property type="term" value="F:symporter activity"/>
    <property type="evidence" value="ECO:0007669"/>
    <property type="project" value="UniProtKB-KW"/>
</dbReference>
<protein>
    <submittedName>
        <fullName evidence="13">Potassium transporter Kup</fullName>
    </submittedName>
</protein>
<dbReference type="Pfam" id="PF22776">
    <property type="entry name" value="K_trans_C"/>
    <property type="match status" value="1"/>
</dbReference>
<dbReference type="PANTHER" id="PTHR30540">
    <property type="entry name" value="OSMOTIC STRESS POTASSIUM TRANSPORTER"/>
    <property type="match status" value="1"/>
</dbReference>
<dbReference type="GO" id="GO:0016020">
    <property type="term" value="C:membrane"/>
    <property type="evidence" value="ECO:0007669"/>
    <property type="project" value="UniProtKB-SubCell"/>
</dbReference>
<keyword evidence="5" id="KW-0769">Symport</keyword>
<keyword evidence="3" id="KW-0633">Potassium transport</keyword>
<keyword evidence="9 10" id="KW-0472">Membrane</keyword>
<feature type="transmembrane region" description="Helical" evidence="10">
    <location>
        <begin position="419"/>
        <end position="438"/>
    </location>
</feature>
<feature type="transmembrane region" description="Helical" evidence="10">
    <location>
        <begin position="337"/>
        <end position="355"/>
    </location>
</feature>
<dbReference type="EMBL" id="DSFP01000033">
    <property type="protein sequence ID" value="HEW45828.1"/>
    <property type="molecule type" value="Genomic_DNA"/>
</dbReference>
<dbReference type="Pfam" id="PF02705">
    <property type="entry name" value="K_trans"/>
    <property type="match status" value="1"/>
</dbReference>
<name>A0A7C2VE38_9AQUI</name>
<feature type="transmembrane region" description="Helical" evidence="10">
    <location>
        <begin position="164"/>
        <end position="185"/>
    </location>
</feature>
<dbReference type="GO" id="GO:0015079">
    <property type="term" value="F:potassium ion transmembrane transporter activity"/>
    <property type="evidence" value="ECO:0007669"/>
    <property type="project" value="InterPro"/>
</dbReference>
<evidence type="ECO:0000256" key="10">
    <source>
        <dbReference type="SAM" id="Phobius"/>
    </source>
</evidence>
<dbReference type="AlphaFoldDB" id="A0A7C2VE38"/>
<feature type="transmembrane region" description="Helical" evidence="10">
    <location>
        <begin position="242"/>
        <end position="265"/>
    </location>
</feature>
<accession>A0A7C2VE38</accession>
<evidence type="ECO:0000256" key="1">
    <source>
        <dbReference type="ARBA" id="ARBA00004141"/>
    </source>
</evidence>
<evidence type="ECO:0000256" key="9">
    <source>
        <dbReference type="ARBA" id="ARBA00023136"/>
    </source>
</evidence>